<evidence type="ECO:0000313" key="2">
    <source>
        <dbReference type="Proteomes" id="UP000657918"/>
    </source>
</evidence>
<dbReference type="Proteomes" id="UP000657918">
    <property type="component" value="Unassembled WGS sequence"/>
</dbReference>
<accession>A0A835K7Z2</accession>
<evidence type="ECO:0000313" key="1">
    <source>
        <dbReference type="EMBL" id="KAF9680009.1"/>
    </source>
</evidence>
<gene>
    <name evidence="1" type="ORF">SADUNF_Sadunf06G0075600</name>
</gene>
<keyword evidence="2" id="KW-1185">Reference proteome</keyword>
<organism evidence="1 2">
    <name type="scientific">Salix dunnii</name>
    <dbReference type="NCBI Taxonomy" id="1413687"/>
    <lineage>
        <taxon>Eukaryota</taxon>
        <taxon>Viridiplantae</taxon>
        <taxon>Streptophyta</taxon>
        <taxon>Embryophyta</taxon>
        <taxon>Tracheophyta</taxon>
        <taxon>Spermatophyta</taxon>
        <taxon>Magnoliopsida</taxon>
        <taxon>eudicotyledons</taxon>
        <taxon>Gunneridae</taxon>
        <taxon>Pentapetalae</taxon>
        <taxon>rosids</taxon>
        <taxon>fabids</taxon>
        <taxon>Malpighiales</taxon>
        <taxon>Salicaceae</taxon>
        <taxon>Saliceae</taxon>
        <taxon>Salix</taxon>
    </lineage>
</organism>
<proteinExistence type="predicted"/>
<comment type="caution">
    <text evidence="1">The sequence shown here is derived from an EMBL/GenBank/DDBJ whole genome shotgun (WGS) entry which is preliminary data.</text>
</comment>
<name>A0A835K7Z2_9ROSI</name>
<dbReference type="EMBL" id="JADGMS010000006">
    <property type="protein sequence ID" value="KAF9680009.1"/>
    <property type="molecule type" value="Genomic_DNA"/>
</dbReference>
<protein>
    <submittedName>
        <fullName evidence="1">Uncharacterized protein</fullName>
    </submittedName>
</protein>
<reference evidence="1 2" key="1">
    <citation type="submission" date="2020-10" db="EMBL/GenBank/DDBJ databases">
        <title>Plant Genome Project.</title>
        <authorList>
            <person name="Zhang R.-G."/>
        </authorList>
    </citation>
    <scope>NUCLEOTIDE SEQUENCE [LARGE SCALE GENOMIC DNA]</scope>
    <source>
        <strain evidence="1">FAFU-HL-1</strain>
        <tissue evidence="1">Leaf</tissue>
    </source>
</reference>
<sequence>MPEQYSSGPFHVISRKNVTPEETTLSDLNPPMASSAPCSPYSHEPMHLLPLHLCCRFCIYEDILPALFCTDDGESVFLFLLLSYENVSVNTCHVLARIVAWNAAIYGTLKQINQRAHATVGFRSLEGVPCRPFETGNPYFAISIIRVFAGIQATGGLIRGEMMVDAWLFGFGGISSPLCKLSYGLLIMHGISYARQLAGLSEGQVRG</sequence>
<dbReference type="AlphaFoldDB" id="A0A835K7Z2"/>